<sequence length="296" mass="33536">MKAPEHTNTPAKYRGRIAPTPSGWLHLGHAVTFSMAWRRARDQQGALVYRTEDLDPDRCRPEFSRGAMEDLRWWGLDWDEGPDCGGPFGPYTQSQRMETFAAALKQLKASGFIYPSPHSRREIKERQPQQSPVDGDPLFPVELRNTSSDSPQSYAEEEVNWRFRVPDGQIIRFIDNRSGEKAYLAGRDFGDFIVWRRDGLPSYDFAVVVDDHAMGITEVVRGEDLLVSTARQLLIYKAMGWEPPEWYHCGLVMDPATGRRLSKTHQSLGLRALREKGLRPGLEPGAYSSLSPSQDA</sequence>
<dbReference type="PANTHER" id="PTHR43311:SF1">
    <property type="entry name" value="GLUTAMYL-Q TRNA(ASP) SYNTHETASE"/>
    <property type="match status" value="1"/>
</dbReference>
<organism evidence="10 11">
    <name type="scientific">Oceanipulchritudo coccoides</name>
    <dbReference type="NCBI Taxonomy" id="2706888"/>
    <lineage>
        <taxon>Bacteria</taxon>
        <taxon>Pseudomonadati</taxon>
        <taxon>Verrucomicrobiota</taxon>
        <taxon>Opitutia</taxon>
        <taxon>Puniceicoccales</taxon>
        <taxon>Oceanipulchritudinaceae</taxon>
        <taxon>Oceanipulchritudo</taxon>
    </lineage>
</organism>
<comment type="caution">
    <text evidence="10">The sequence shown here is derived from an EMBL/GenBank/DDBJ whole genome shotgun (WGS) entry which is preliminary data.</text>
</comment>
<keyword evidence="3 7" id="KW-0547">Nucleotide-binding</keyword>
<dbReference type="PRINTS" id="PR00987">
    <property type="entry name" value="TRNASYNTHGLU"/>
</dbReference>
<keyword evidence="6 7" id="KW-0030">Aminoacyl-tRNA synthetase</keyword>
<dbReference type="PROSITE" id="PS00178">
    <property type="entry name" value="AA_TRNA_LIGASE_I"/>
    <property type="match status" value="1"/>
</dbReference>
<evidence type="ECO:0000256" key="6">
    <source>
        <dbReference type="ARBA" id="ARBA00023146"/>
    </source>
</evidence>
<keyword evidence="1 7" id="KW-0436">Ligase</keyword>
<evidence type="ECO:0000256" key="7">
    <source>
        <dbReference type="RuleBase" id="RU363037"/>
    </source>
</evidence>
<dbReference type="GO" id="GO:0005829">
    <property type="term" value="C:cytosol"/>
    <property type="evidence" value="ECO:0007669"/>
    <property type="project" value="TreeGrafter"/>
</dbReference>
<dbReference type="InterPro" id="IPR014729">
    <property type="entry name" value="Rossmann-like_a/b/a_fold"/>
</dbReference>
<evidence type="ECO:0000256" key="5">
    <source>
        <dbReference type="ARBA" id="ARBA00022840"/>
    </source>
</evidence>
<keyword evidence="7" id="KW-0648">Protein biosynthesis</keyword>
<accession>A0A6B2M3G7</accession>
<comment type="similarity">
    <text evidence="7">Belongs to the class-I aminoacyl-tRNA synthetase family.</text>
</comment>
<dbReference type="InterPro" id="IPR000924">
    <property type="entry name" value="Glu/Gln-tRNA-synth"/>
</dbReference>
<dbReference type="SUPFAM" id="SSF52374">
    <property type="entry name" value="Nucleotidylyl transferase"/>
    <property type="match status" value="1"/>
</dbReference>
<dbReference type="EMBL" id="JAAGNX010000002">
    <property type="protein sequence ID" value="NDV62355.1"/>
    <property type="molecule type" value="Genomic_DNA"/>
</dbReference>
<dbReference type="Gene3D" id="3.40.50.620">
    <property type="entry name" value="HUPs"/>
    <property type="match status" value="1"/>
</dbReference>
<dbReference type="GO" id="GO:0006424">
    <property type="term" value="P:glutamyl-tRNA aminoacylation"/>
    <property type="evidence" value="ECO:0007669"/>
    <property type="project" value="TreeGrafter"/>
</dbReference>
<dbReference type="PANTHER" id="PTHR43311">
    <property type="entry name" value="GLUTAMATE--TRNA LIGASE"/>
    <property type="match status" value="1"/>
</dbReference>
<evidence type="ECO:0000313" key="10">
    <source>
        <dbReference type="EMBL" id="NDV62355.1"/>
    </source>
</evidence>
<evidence type="ECO:0000313" key="11">
    <source>
        <dbReference type="Proteomes" id="UP000478417"/>
    </source>
</evidence>
<evidence type="ECO:0000259" key="9">
    <source>
        <dbReference type="Pfam" id="PF00749"/>
    </source>
</evidence>
<dbReference type="GO" id="GO:0004818">
    <property type="term" value="F:glutamate-tRNA ligase activity"/>
    <property type="evidence" value="ECO:0007669"/>
    <property type="project" value="TreeGrafter"/>
</dbReference>
<name>A0A6B2M3G7_9BACT</name>
<protein>
    <submittedName>
        <fullName evidence="10">tRNA glutamyl-Q synthetase</fullName>
    </submittedName>
</protein>
<dbReference type="AlphaFoldDB" id="A0A6B2M3G7"/>
<dbReference type="InterPro" id="IPR049940">
    <property type="entry name" value="GluQ/Sye"/>
</dbReference>
<dbReference type="Pfam" id="PF00749">
    <property type="entry name" value="tRNA-synt_1c"/>
    <property type="match status" value="1"/>
</dbReference>
<evidence type="ECO:0000256" key="4">
    <source>
        <dbReference type="ARBA" id="ARBA00022833"/>
    </source>
</evidence>
<evidence type="ECO:0000256" key="2">
    <source>
        <dbReference type="ARBA" id="ARBA00022723"/>
    </source>
</evidence>
<gene>
    <name evidence="10" type="ORF">G0Q06_07835</name>
</gene>
<proteinExistence type="inferred from homology"/>
<feature type="domain" description="Glutamyl/glutaminyl-tRNA synthetase class Ib catalytic" evidence="9">
    <location>
        <begin position="14"/>
        <end position="268"/>
    </location>
</feature>
<evidence type="ECO:0000256" key="8">
    <source>
        <dbReference type="SAM" id="MobiDB-lite"/>
    </source>
</evidence>
<dbReference type="InterPro" id="IPR001412">
    <property type="entry name" value="aa-tRNA-synth_I_CS"/>
</dbReference>
<reference evidence="10 11" key="1">
    <citation type="submission" date="2020-02" db="EMBL/GenBank/DDBJ databases">
        <title>Albibacoteraceae fam. nov., the first described family within the subdivision 4 Verrucomicrobia.</title>
        <authorList>
            <person name="Xi F."/>
        </authorList>
    </citation>
    <scope>NUCLEOTIDE SEQUENCE [LARGE SCALE GENOMIC DNA]</scope>
    <source>
        <strain evidence="10 11">CK1056</strain>
    </source>
</reference>
<keyword evidence="5 7" id="KW-0067">ATP-binding</keyword>
<dbReference type="InterPro" id="IPR020058">
    <property type="entry name" value="Glu/Gln-tRNA-synth_Ib_cat-dom"/>
</dbReference>
<feature type="region of interest" description="Disordered" evidence="8">
    <location>
        <begin position="120"/>
        <end position="139"/>
    </location>
</feature>
<keyword evidence="11" id="KW-1185">Reference proteome</keyword>
<evidence type="ECO:0000256" key="1">
    <source>
        <dbReference type="ARBA" id="ARBA00022598"/>
    </source>
</evidence>
<evidence type="ECO:0000256" key="3">
    <source>
        <dbReference type="ARBA" id="ARBA00022741"/>
    </source>
</evidence>
<dbReference type="RefSeq" id="WP_163964160.1">
    <property type="nucleotide sequence ID" value="NZ_JAAGNX010000002.1"/>
</dbReference>
<keyword evidence="2" id="KW-0479">Metal-binding</keyword>
<keyword evidence="4" id="KW-0862">Zinc</keyword>
<dbReference type="Proteomes" id="UP000478417">
    <property type="component" value="Unassembled WGS sequence"/>
</dbReference>
<dbReference type="GO" id="GO:0005524">
    <property type="term" value="F:ATP binding"/>
    <property type="evidence" value="ECO:0007669"/>
    <property type="project" value="UniProtKB-KW"/>
</dbReference>